<evidence type="ECO:0000256" key="5">
    <source>
        <dbReference type="ARBA" id="ARBA00022777"/>
    </source>
</evidence>
<dbReference type="Gene3D" id="3.30.200.20">
    <property type="entry name" value="Phosphorylase Kinase, domain 1"/>
    <property type="match status" value="1"/>
</dbReference>
<evidence type="ECO:0000256" key="6">
    <source>
        <dbReference type="ARBA" id="ARBA00022840"/>
    </source>
</evidence>
<evidence type="ECO:0000256" key="9">
    <source>
        <dbReference type="PROSITE-ProRule" id="PRU10141"/>
    </source>
</evidence>
<dbReference type="SUPFAM" id="SSF56112">
    <property type="entry name" value="Protein kinase-like (PK-like)"/>
    <property type="match status" value="1"/>
</dbReference>
<evidence type="ECO:0000256" key="3">
    <source>
        <dbReference type="ARBA" id="ARBA00022679"/>
    </source>
</evidence>
<evidence type="ECO:0000256" key="7">
    <source>
        <dbReference type="ARBA" id="ARBA00047292"/>
    </source>
</evidence>
<evidence type="ECO:0000256" key="4">
    <source>
        <dbReference type="ARBA" id="ARBA00022741"/>
    </source>
</evidence>
<evidence type="ECO:0000256" key="1">
    <source>
        <dbReference type="ARBA" id="ARBA00012444"/>
    </source>
</evidence>
<feature type="region of interest" description="Disordered" evidence="10">
    <location>
        <begin position="1"/>
        <end position="30"/>
    </location>
</feature>
<comment type="catalytic activity">
    <reaction evidence="7">
        <text>L-threonyl-[protein] + ATP = O-phospho-L-threonyl-[protein] + ADP + H(+)</text>
        <dbReference type="Rhea" id="RHEA:46608"/>
        <dbReference type="Rhea" id="RHEA-COMP:11060"/>
        <dbReference type="Rhea" id="RHEA-COMP:11605"/>
        <dbReference type="ChEBI" id="CHEBI:15378"/>
        <dbReference type="ChEBI" id="CHEBI:30013"/>
        <dbReference type="ChEBI" id="CHEBI:30616"/>
        <dbReference type="ChEBI" id="CHEBI:61977"/>
        <dbReference type="ChEBI" id="CHEBI:456216"/>
        <dbReference type="EC" id="2.7.11.11"/>
    </reaction>
</comment>
<keyword evidence="2" id="KW-0723">Serine/threonine-protein kinase</keyword>
<keyword evidence="3" id="KW-0808">Transferase</keyword>
<feature type="domain" description="Protein kinase" evidence="11">
    <location>
        <begin position="85"/>
        <end position="385"/>
    </location>
</feature>
<evidence type="ECO:0000313" key="12">
    <source>
        <dbReference type="EMBL" id="KAJ7217093.1"/>
    </source>
</evidence>
<dbReference type="InterPro" id="IPR017441">
    <property type="entry name" value="Protein_kinase_ATP_BS"/>
</dbReference>
<dbReference type="InterPro" id="IPR000719">
    <property type="entry name" value="Prot_kinase_dom"/>
</dbReference>
<dbReference type="PANTHER" id="PTHR24353">
    <property type="entry name" value="CYCLIC NUCLEOTIDE-DEPENDENT PROTEIN KINASE"/>
    <property type="match status" value="1"/>
</dbReference>
<dbReference type="AlphaFoldDB" id="A0AAD6VR18"/>
<keyword evidence="6 9" id="KW-0067">ATP-binding</keyword>
<dbReference type="PANTHER" id="PTHR24353:SF143">
    <property type="entry name" value="PROTEIN KINASE DOMAIN-CONTAINING PROTEIN"/>
    <property type="match status" value="1"/>
</dbReference>
<dbReference type="Proteomes" id="UP001219525">
    <property type="component" value="Unassembled WGS sequence"/>
</dbReference>
<dbReference type="EMBL" id="JARJCW010000014">
    <property type="protein sequence ID" value="KAJ7217093.1"/>
    <property type="molecule type" value="Genomic_DNA"/>
</dbReference>
<dbReference type="Gene3D" id="1.10.510.10">
    <property type="entry name" value="Transferase(Phosphotransferase) domain 1"/>
    <property type="match status" value="1"/>
</dbReference>
<keyword evidence="13" id="KW-1185">Reference proteome</keyword>
<sequence>MAPIQTEASLLAAPTKTASRHGAKPPTGYNHKRIVAGLNVGARFKAHYEGVHEGAEPYHYPLPLPVPEDLRPSDPRGAALTLADLECVRALGKGGNGEVLLVRTRRHAASTDAKLFALKALRKKGLRQRENSGDTGDNSRERATLADMPWSPFVAGLLQTFHDKRNIYMLLEYSPCGSLTDLIYLYAPLSPQQLSFYFANIVCGLEHLERCGVVSRDLKPGNILLGADGYLVLCDFGTALPVPGGRDFVDTERWLGEGTPAYQAPEAFSPEGQPADVRYGAAIDWWSAGVVLYEMAVGRLPFRAKDQAQCARAEGDALPDPFASVPSIETWKAIMAGPVRWPRNNNIARAGRKLKDLVARLLTVNANDRLGARGGVREVMLHPWFATIEWHKMRQKRYLPPKLGLPASELACGQKAVKQKHFPGLHFAH</sequence>
<dbReference type="SMART" id="SM00220">
    <property type="entry name" value="S_TKc"/>
    <property type="match status" value="1"/>
</dbReference>
<dbReference type="Pfam" id="PF00069">
    <property type="entry name" value="Pkinase"/>
    <property type="match status" value="1"/>
</dbReference>
<dbReference type="GO" id="GO:0005952">
    <property type="term" value="C:cAMP-dependent protein kinase complex"/>
    <property type="evidence" value="ECO:0007669"/>
    <property type="project" value="TreeGrafter"/>
</dbReference>
<organism evidence="12 13">
    <name type="scientific">Mycena pura</name>
    <dbReference type="NCBI Taxonomy" id="153505"/>
    <lineage>
        <taxon>Eukaryota</taxon>
        <taxon>Fungi</taxon>
        <taxon>Dikarya</taxon>
        <taxon>Basidiomycota</taxon>
        <taxon>Agaricomycotina</taxon>
        <taxon>Agaricomycetes</taxon>
        <taxon>Agaricomycetidae</taxon>
        <taxon>Agaricales</taxon>
        <taxon>Marasmiineae</taxon>
        <taxon>Mycenaceae</taxon>
        <taxon>Mycena</taxon>
    </lineage>
</organism>
<evidence type="ECO:0000313" key="13">
    <source>
        <dbReference type="Proteomes" id="UP001219525"/>
    </source>
</evidence>
<dbReference type="PROSITE" id="PS00107">
    <property type="entry name" value="PROTEIN_KINASE_ATP"/>
    <property type="match status" value="1"/>
</dbReference>
<dbReference type="PROSITE" id="PS50011">
    <property type="entry name" value="PROTEIN_KINASE_DOM"/>
    <property type="match status" value="1"/>
</dbReference>
<accession>A0AAD6VR18</accession>
<comment type="caution">
    <text evidence="12">The sequence shown here is derived from an EMBL/GenBank/DDBJ whole genome shotgun (WGS) entry which is preliminary data.</text>
</comment>
<keyword evidence="5 12" id="KW-0418">Kinase</keyword>
<dbReference type="InterPro" id="IPR011009">
    <property type="entry name" value="Kinase-like_dom_sf"/>
</dbReference>
<dbReference type="EC" id="2.7.11.11" evidence="1"/>
<evidence type="ECO:0000256" key="2">
    <source>
        <dbReference type="ARBA" id="ARBA00022527"/>
    </source>
</evidence>
<evidence type="ECO:0000259" key="11">
    <source>
        <dbReference type="PROSITE" id="PS50011"/>
    </source>
</evidence>
<gene>
    <name evidence="12" type="ORF">GGX14DRAFT_696117</name>
</gene>
<feature type="binding site" evidence="9">
    <location>
        <position position="119"/>
    </location>
    <ligand>
        <name>ATP</name>
        <dbReference type="ChEBI" id="CHEBI:30616"/>
    </ligand>
</feature>
<evidence type="ECO:0000256" key="8">
    <source>
        <dbReference type="ARBA" id="ARBA00047454"/>
    </source>
</evidence>
<proteinExistence type="predicted"/>
<protein>
    <recommendedName>
        <fullName evidence="1">cAMP-dependent protein kinase</fullName>
        <ecNumber evidence="1">2.7.11.11</ecNumber>
    </recommendedName>
</protein>
<reference evidence="12" key="1">
    <citation type="submission" date="2023-03" db="EMBL/GenBank/DDBJ databases">
        <title>Massive genome expansion in bonnet fungi (Mycena s.s.) driven by repeated elements and novel gene families across ecological guilds.</title>
        <authorList>
            <consortium name="Lawrence Berkeley National Laboratory"/>
            <person name="Harder C.B."/>
            <person name="Miyauchi S."/>
            <person name="Viragh M."/>
            <person name="Kuo A."/>
            <person name="Thoen E."/>
            <person name="Andreopoulos B."/>
            <person name="Lu D."/>
            <person name="Skrede I."/>
            <person name="Drula E."/>
            <person name="Henrissat B."/>
            <person name="Morin E."/>
            <person name="Kohler A."/>
            <person name="Barry K."/>
            <person name="LaButti K."/>
            <person name="Morin E."/>
            <person name="Salamov A."/>
            <person name="Lipzen A."/>
            <person name="Mereny Z."/>
            <person name="Hegedus B."/>
            <person name="Baldrian P."/>
            <person name="Stursova M."/>
            <person name="Weitz H."/>
            <person name="Taylor A."/>
            <person name="Grigoriev I.V."/>
            <person name="Nagy L.G."/>
            <person name="Martin F."/>
            <person name="Kauserud H."/>
        </authorList>
    </citation>
    <scope>NUCLEOTIDE SEQUENCE</scope>
    <source>
        <strain evidence="12">9144</strain>
    </source>
</reference>
<name>A0AAD6VR18_9AGAR</name>
<evidence type="ECO:0000256" key="10">
    <source>
        <dbReference type="SAM" id="MobiDB-lite"/>
    </source>
</evidence>
<dbReference type="GO" id="GO:0005524">
    <property type="term" value="F:ATP binding"/>
    <property type="evidence" value="ECO:0007669"/>
    <property type="project" value="UniProtKB-UniRule"/>
</dbReference>
<keyword evidence="4 9" id="KW-0547">Nucleotide-binding</keyword>
<dbReference type="GO" id="GO:0004691">
    <property type="term" value="F:cAMP-dependent protein kinase activity"/>
    <property type="evidence" value="ECO:0007669"/>
    <property type="project" value="UniProtKB-EC"/>
</dbReference>
<comment type="catalytic activity">
    <reaction evidence="8">
        <text>L-seryl-[protein] + ATP = O-phospho-L-seryl-[protein] + ADP + H(+)</text>
        <dbReference type="Rhea" id="RHEA:17989"/>
        <dbReference type="Rhea" id="RHEA-COMP:9863"/>
        <dbReference type="Rhea" id="RHEA-COMP:11604"/>
        <dbReference type="ChEBI" id="CHEBI:15378"/>
        <dbReference type="ChEBI" id="CHEBI:29999"/>
        <dbReference type="ChEBI" id="CHEBI:30616"/>
        <dbReference type="ChEBI" id="CHEBI:83421"/>
        <dbReference type="ChEBI" id="CHEBI:456216"/>
        <dbReference type="EC" id="2.7.11.11"/>
    </reaction>
</comment>